<evidence type="ECO:0000313" key="2">
    <source>
        <dbReference type="Proteomes" id="UP000189681"/>
    </source>
</evidence>
<dbReference type="Proteomes" id="UP000189681">
    <property type="component" value="Unassembled WGS sequence"/>
</dbReference>
<name>A0A1V4AWD5_9BACT</name>
<proteinExistence type="predicted"/>
<protein>
    <submittedName>
        <fullName evidence="1">Uncharacterized protein</fullName>
    </submittedName>
</protein>
<accession>A0A1V4AWD5</accession>
<dbReference type="STRING" id="1004156.AYP45_03420"/>
<comment type="caution">
    <text evidence="1">The sequence shown here is derived from an EMBL/GenBank/DDBJ whole genome shotgun (WGS) entry which is preliminary data.</text>
</comment>
<evidence type="ECO:0000313" key="1">
    <source>
        <dbReference type="EMBL" id="OOP57438.1"/>
    </source>
</evidence>
<organism evidence="1 2">
    <name type="scientific">Candidatus Brocadia carolinensis</name>
    <dbReference type="NCBI Taxonomy" id="1004156"/>
    <lineage>
        <taxon>Bacteria</taxon>
        <taxon>Pseudomonadati</taxon>
        <taxon>Planctomycetota</taxon>
        <taxon>Candidatus Brocadiia</taxon>
        <taxon>Candidatus Brocadiales</taxon>
        <taxon>Candidatus Brocadiaceae</taxon>
        <taxon>Candidatus Brocadia</taxon>
    </lineage>
</organism>
<gene>
    <name evidence="1" type="ORF">AYP45_03420</name>
</gene>
<dbReference type="EMBL" id="AYTS01000032">
    <property type="protein sequence ID" value="OOP57438.1"/>
    <property type="molecule type" value="Genomic_DNA"/>
</dbReference>
<sequence>MYSKEKVVGFLSFKTQPILKPMPNQTRINRQINMGNGSVYNETNIYQGDGKIPHMLTKPPFVSEGFVGRKEELRAMKEKLFGGNSLLLLVNGEGG</sequence>
<dbReference type="AlphaFoldDB" id="A0A1V4AWD5"/>
<reference evidence="1 2" key="1">
    <citation type="journal article" date="2017" name="Water Res.">
        <title>Discovery and metagenomic analysis of an anammox bacterial enrichment related to Candidatus "Brocadia caroliniensis" in a full-scale glycerol-fed nitritation-denitritation separate centrate treatment process.</title>
        <authorList>
            <person name="Park H."/>
            <person name="Brotto A.C."/>
            <person name="van Loosdrecht M.C."/>
            <person name="Chandran K."/>
        </authorList>
    </citation>
    <scope>NUCLEOTIDE SEQUENCE [LARGE SCALE GENOMIC DNA]</scope>
    <source>
        <strain evidence="1">26THWARD</strain>
    </source>
</reference>